<organism evidence="2">
    <name type="scientific">Kitasatospora sp. CMC57</name>
    <dbReference type="NCBI Taxonomy" id="3231513"/>
    <lineage>
        <taxon>Bacteria</taxon>
        <taxon>Bacillati</taxon>
        <taxon>Actinomycetota</taxon>
        <taxon>Actinomycetes</taxon>
        <taxon>Kitasatosporales</taxon>
        <taxon>Streptomycetaceae</taxon>
        <taxon>Kitasatospora</taxon>
    </lineage>
</organism>
<name>A0AB33K1A0_9ACTN</name>
<dbReference type="PANTHER" id="PTHR43649:SF30">
    <property type="entry name" value="ABC TRANSPORTER SUBSTRATE-BINDING PROTEIN"/>
    <property type="match status" value="1"/>
</dbReference>
<accession>A0AB33K1A0</accession>
<dbReference type="InterPro" id="IPR050490">
    <property type="entry name" value="Bact_solute-bd_prot1"/>
</dbReference>
<dbReference type="SUPFAM" id="SSF53850">
    <property type="entry name" value="Periplasmic binding protein-like II"/>
    <property type="match status" value="1"/>
</dbReference>
<feature type="signal peptide" evidence="1">
    <location>
        <begin position="1"/>
        <end position="23"/>
    </location>
</feature>
<gene>
    <name evidence="2" type="ORF">KCMC57_29130</name>
</gene>
<sequence>MFSAVRKPVLPLTALAVSTALLAGGCGSSVLGSGGDVTLRLVVADYGDSPANSSTLYWNDLVKRFEQANQGIEVELEVVSWDDIDKRVAELIRSGRIPDMLQTGGYADHVAAGRLYPVSDVLTIDAQVNTIDAFAKAGQVLGSQYGIPFIASSRAFFYNKAIFEKAGISQPPTSWDELRKDAKLIKQKVPGVVPYGLPLGPEEAQAESLMWTTSGGGGLADDAGNYSIDSAPNRATFEWLRTNLVKDGLTYGEPGTVNRKTAFADFAAGKVAMLNGHPALVQKAVAAKIDYGLAQIPRKDPGSKAAGFAVADWMMAFKANGHRAEIKKFLSFAYRKENTLKFYETYNMLPVTQDARLQMTTDSAHADLKPFLDALPDARFYPYGEPSWAKVSEQLKKEIGGAVKDGGAETLARLQTAAAEAAAEARKQG</sequence>
<proteinExistence type="predicted"/>
<dbReference type="InterPro" id="IPR006059">
    <property type="entry name" value="SBP"/>
</dbReference>
<keyword evidence="1" id="KW-0732">Signal</keyword>
<feature type="chain" id="PRO_5044318772" evidence="1">
    <location>
        <begin position="24"/>
        <end position="429"/>
    </location>
</feature>
<dbReference type="AlphaFoldDB" id="A0AB33K1A0"/>
<dbReference type="Pfam" id="PF01547">
    <property type="entry name" value="SBP_bac_1"/>
    <property type="match status" value="1"/>
</dbReference>
<evidence type="ECO:0000256" key="1">
    <source>
        <dbReference type="SAM" id="SignalP"/>
    </source>
</evidence>
<dbReference type="EMBL" id="AP035881">
    <property type="protein sequence ID" value="BFP46545.1"/>
    <property type="molecule type" value="Genomic_DNA"/>
</dbReference>
<reference evidence="2" key="1">
    <citation type="submission" date="2024-07" db="EMBL/GenBank/DDBJ databases">
        <title>Complete genome sequences of cellulolytic bacteria, Kitasatospora sp. CMC57 and Streptomyces sp. CMC78, isolated from Japanese agricultural soil.</title>
        <authorList>
            <person name="Hashimoto T."/>
            <person name="Ito M."/>
            <person name="Iwamoto M."/>
            <person name="Fukahori D."/>
            <person name="Shoda T."/>
            <person name="Sakoda M."/>
            <person name="Morohoshi T."/>
            <person name="Mitsuboshi M."/>
            <person name="Nishizawa T."/>
        </authorList>
    </citation>
    <scope>NUCLEOTIDE SEQUENCE</scope>
    <source>
        <strain evidence="2">CMC57</strain>
    </source>
</reference>
<dbReference type="PANTHER" id="PTHR43649">
    <property type="entry name" value="ARABINOSE-BINDING PROTEIN-RELATED"/>
    <property type="match status" value="1"/>
</dbReference>
<dbReference type="PROSITE" id="PS51257">
    <property type="entry name" value="PROKAR_LIPOPROTEIN"/>
    <property type="match status" value="1"/>
</dbReference>
<evidence type="ECO:0000313" key="2">
    <source>
        <dbReference type="EMBL" id="BFP46545.1"/>
    </source>
</evidence>
<protein>
    <submittedName>
        <fullName evidence="2">Extracellular solute-binding protein</fullName>
    </submittedName>
</protein>
<dbReference type="RefSeq" id="WP_407988948.1">
    <property type="nucleotide sequence ID" value="NZ_AP035881.2"/>
</dbReference>
<dbReference type="Gene3D" id="3.40.190.10">
    <property type="entry name" value="Periplasmic binding protein-like II"/>
    <property type="match status" value="1"/>
</dbReference>